<dbReference type="OrthoDB" id="5490445at2"/>
<evidence type="ECO:0000313" key="3">
    <source>
        <dbReference type="EMBL" id="ATG53391.1"/>
    </source>
</evidence>
<reference evidence="3 4" key="1">
    <citation type="journal article" date="2014" name="Int. J. Syst. Evol. Microbiol.">
        <title>Brachybacterium ginsengisoli sp. nov., isolated from soil of a ginseng field.</title>
        <authorList>
            <person name="Hoang V.A."/>
            <person name="Kim Y.J."/>
            <person name="Nguyen N.L."/>
            <person name="Yang D.C."/>
        </authorList>
    </citation>
    <scope>NUCLEOTIDE SEQUENCE [LARGE SCALE GENOMIC DNA]</scope>
    <source>
        <strain evidence="3 4">DCY80</strain>
    </source>
</reference>
<protein>
    <recommendedName>
        <fullName evidence="2">Aminoglycoside phosphotransferase domain-containing protein</fullName>
    </recommendedName>
</protein>
<name>A0A291GT19_9MICO</name>
<evidence type="ECO:0000313" key="4">
    <source>
        <dbReference type="Proteomes" id="UP000217889"/>
    </source>
</evidence>
<organism evidence="3 4">
    <name type="scientific">Brachybacterium ginsengisoli</name>
    <dbReference type="NCBI Taxonomy" id="1331682"/>
    <lineage>
        <taxon>Bacteria</taxon>
        <taxon>Bacillati</taxon>
        <taxon>Actinomycetota</taxon>
        <taxon>Actinomycetes</taxon>
        <taxon>Micrococcales</taxon>
        <taxon>Dermabacteraceae</taxon>
        <taxon>Brachybacterium</taxon>
    </lineage>
</organism>
<dbReference type="Pfam" id="PF01636">
    <property type="entry name" value="APH"/>
    <property type="match status" value="1"/>
</dbReference>
<evidence type="ECO:0000259" key="2">
    <source>
        <dbReference type="Pfam" id="PF01636"/>
    </source>
</evidence>
<dbReference type="KEGG" id="bgg:CFK41_00325"/>
<feature type="domain" description="Aminoglycoside phosphotransferase" evidence="2">
    <location>
        <begin position="49"/>
        <end position="246"/>
    </location>
</feature>
<proteinExistence type="predicted"/>
<dbReference type="InterPro" id="IPR011009">
    <property type="entry name" value="Kinase-like_dom_sf"/>
</dbReference>
<feature type="compositionally biased region" description="Basic and acidic residues" evidence="1">
    <location>
        <begin position="1"/>
        <end position="10"/>
    </location>
</feature>
<feature type="region of interest" description="Disordered" evidence="1">
    <location>
        <begin position="1"/>
        <end position="21"/>
    </location>
</feature>
<dbReference type="InterPro" id="IPR002575">
    <property type="entry name" value="Aminoglycoside_PTrfase"/>
</dbReference>
<dbReference type="InterPro" id="IPR051678">
    <property type="entry name" value="AGP_Transferase"/>
</dbReference>
<dbReference type="PANTHER" id="PTHR21310:SF15">
    <property type="entry name" value="AMINOGLYCOSIDE PHOSPHOTRANSFERASE DOMAIN-CONTAINING PROTEIN"/>
    <property type="match status" value="1"/>
</dbReference>
<keyword evidence="4" id="KW-1185">Reference proteome</keyword>
<dbReference type="PANTHER" id="PTHR21310">
    <property type="entry name" value="AMINOGLYCOSIDE PHOSPHOTRANSFERASE-RELATED-RELATED"/>
    <property type="match status" value="1"/>
</dbReference>
<evidence type="ECO:0000256" key="1">
    <source>
        <dbReference type="SAM" id="MobiDB-lite"/>
    </source>
</evidence>
<dbReference type="Proteomes" id="UP000217889">
    <property type="component" value="Chromosome"/>
</dbReference>
<accession>A0A291GT19</accession>
<gene>
    <name evidence="3" type="ORF">CFK41_00325</name>
</gene>
<dbReference type="Gene3D" id="3.90.1200.10">
    <property type="match status" value="1"/>
</dbReference>
<dbReference type="AlphaFoldDB" id="A0A291GT19"/>
<sequence length="330" mass="36019">MRREGSRVDAARAAPQPPDLPQDAREIARAVAGQHGVAPSDVVPVPVQGQVNLSLLLGDELVLRLPRTTRAEGLLAKESLVIPLVRDAGLPAPEIISFDTSLRHASVPYMVLRRARGETLAARPLNRTGRRRTLGALGEILRALHEIRMQRVGPLDALPEPYAFSLPELLDRLVEAGEIGGAQHVWLREQFERLRPEGPSLADPVLVHRDVAPSNVMVDGAGEVTALLDWGCAEWGSPARDLVGLPLEDLPDLLAGYRTDDGSDLELELERDALWYHLYLALARLLKEPSTSEDRNWAAPRSATLLDLLALTSGDGKESWPDLLRARSAG</sequence>
<dbReference type="EMBL" id="CP023564">
    <property type="protein sequence ID" value="ATG53391.1"/>
    <property type="molecule type" value="Genomic_DNA"/>
</dbReference>
<dbReference type="SUPFAM" id="SSF56112">
    <property type="entry name" value="Protein kinase-like (PK-like)"/>
    <property type="match status" value="1"/>
</dbReference>